<evidence type="ECO:0000256" key="2">
    <source>
        <dbReference type="ARBA" id="ARBA00023157"/>
    </source>
</evidence>
<protein>
    <recommendedName>
        <fullName evidence="4">Bifunctional inhibitor/plant lipid transfer protein/seed storage helical domain-containing protein</fullName>
    </recommendedName>
</protein>
<dbReference type="GO" id="GO:0006869">
    <property type="term" value="P:lipid transport"/>
    <property type="evidence" value="ECO:0007669"/>
    <property type="project" value="InterPro"/>
</dbReference>
<name>A0A9Q0FB17_9ROSI</name>
<evidence type="ECO:0000313" key="5">
    <source>
        <dbReference type="EMBL" id="KAJ4827107.1"/>
    </source>
</evidence>
<dbReference type="AlphaFoldDB" id="A0A9Q0FB17"/>
<reference evidence="5" key="1">
    <citation type="submission" date="2022-02" db="EMBL/GenBank/DDBJ databases">
        <authorList>
            <person name="Henning P.M."/>
            <person name="McCubbin A.G."/>
            <person name="Shore J.S."/>
        </authorList>
    </citation>
    <scope>NUCLEOTIDE SEQUENCE</scope>
    <source>
        <strain evidence="5">F60SS</strain>
        <tissue evidence="5">Leaves</tissue>
    </source>
</reference>
<dbReference type="Proteomes" id="UP001141552">
    <property type="component" value="Unassembled WGS sequence"/>
</dbReference>
<evidence type="ECO:0000256" key="1">
    <source>
        <dbReference type="ARBA" id="ARBA00009748"/>
    </source>
</evidence>
<dbReference type="EMBL" id="JAKUCV010006484">
    <property type="protein sequence ID" value="KAJ4827107.1"/>
    <property type="molecule type" value="Genomic_DNA"/>
</dbReference>
<proteinExistence type="inferred from homology"/>
<evidence type="ECO:0000256" key="3">
    <source>
        <dbReference type="SAM" id="SignalP"/>
    </source>
</evidence>
<dbReference type="InterPro" id="IPR036312">
    <property type="entry name" value="Bifun_inhib/LTP/seed_sf"/>
</dbReference>
<dbReference type="Gene3D" id="1.10.110.10">
    <property type="entry name" value="Plant lipid-transfer and hydrophobic proteins"/>
    <property type="match status" value="1"/>
</dbReference>
<comment type="similarity">
    <text evidence="1">Belongs to the plant LTP family.</text>
</comment>
<keyword evidence="2" id="KW-1015">Disulfide bond</keyword>
<feature type="signal peptide" evidence="3">
    <location>
        <begin position="1"/>
        <end position="23"/>
    </location>
</feature>
<dbReference type="PANTHER" id="PTHR33076">
    <property type="entry name" value="NON-SPECIFIC LIPID-TRANSFER PROTEIN 2-RELATED"/>
    <property type="match status" value="1"/>
</dbReference>
<dbReference type="OrthoDB" id="1373057at2759"/>
<sequence length="120" mass="12289">MASSMVLKLAFVALMCMFAGALAQTFSCGEVTANLLPCVSLVTGGAPTAACCRALNSTVAQASTTAGRQQLCSCLKAAFGGLNLNLADLKAKVAAPRVEWKSPSISPPRPTAACMYSRTS</sequence>
<dbReference type="PRINTS" id="PR00382">
    <property type="entry name" value="LIPIDTRNSFER"/>
</dbReference>
<gene>
    <name evidence="5" type="ORF">Tsubulata_002445</name>
</gene>
<keyword evidence="6" id="KW-1185">Reference proteome</keyword>
<dbReference type="InterPro" id="IPR016140">
    <property type="entry name" value="Bifunc_inhib/LTP/seed_store"/>
</dbReference>
<reference evidence="5" key="2">
    <citation type="journal article" date="2023" name="Plants (Basel)">
        <title>Annotation of the Turnera subulata (Passifloraceae) Draft Genome Reveals the S-Locus Evolved after the Divergence of Turneroideae from Passifloroideae in a Stepwise Manner.</title>
        <authorList>
            <person name="Henning P.M."/>
            <person name="Roalson E.H."/>
            <person name="Mir W."/>
            <person name="McCubbin A.G."/>
            <person name="Shore J.S."/>
        </authorList>
    </citation>
    <scope>NUCLEOTIDE SEQUENCE</scope>
    <source>
        <strain evidence="5">F60SS</strain>
    </source>
</reference>
<evidence type="ECO:0000259" key="4">
    <source>
        <dbReference type="Pfam" id="PF00234"/>
    </source>
</evidence>
<dbReference type="InterPro" id="IPR000528">
    <property type="entry name" value="Plant_nsLTP"/>
</dbReference>
<keyword evidence="3" id="KW-0732">Signal</keyword>
<accession>A0A9Q0FB17</accession>
<feature type="domain" description="Bifunctional inhibitor/plant lipid transfer protein/seed storage helical" evidence="4">
    <location>
        <begin position="28"/>
        <end position="82"/>
    </location>
</feature>
<dbReference type="SUPFAM" id="SSF47699">
    <property type="entry name" value="Bifunctional inhibitor/lipid-transfer protein/seed storage 2S albumin"/>
    <property type="match status" value="1"/>
</dbReference>
<feature type="chain" id="PRO_5040394997" description="Bifunctional inhibitor/plant lipid transfer protein/seed storage helical domain-containing protein" evidence="3">
    <location>
        <begin position="24"/>
        <end position="120"/>
    </location>
</feature>
<dbReference type="Pfam" id="PF00234">
    <property type="entry name" value="Tryp_alpha_amyl"/>
    <property type="match status" value="1"/>
</dbReference>
<evidence type="ECO:0000313" key="6">
    <source>
        <dbReference type="Proteomes" id="UP001141552"/>
    </source>
</evidence>
<dbReference type="GO" id="GO:0008289">
    <property type="term" value="F:lipid binding"/>
    <property type="evidence" value="ECO:0007669"/>
    <property type="project" value="InterPro"/>
</dbReference>
<comment type="caution">
    <text evidence="5">The sequence shown here is derived from an EMBL/GenBank/DDBJ whole genome shotgun (WGS) entry which is preliminary data.</text>
</comment>
<organism evidence="5 6">
    <name type="scientific">Turnera subulata</name>
    <dbReference type="NCBI Taxonomy" id="218843"/>
    <lineage>
        <taxon>Eukaryota</taxon>
        <taxon>Viridiplantae</taxon>
        <taxon>Streptophyta</taxon>
        <taxon>Embryophyta</taxon>
        <taxon>Tracheophyta</taxon>
        <taxon>Spermatophyta</taxon>
        <taxon>Magnoliopsida</taxon>
        <taxon>eudicotyledons</taxon>
        <taxon>Gunneridae</taxon>
        <taxon>Pentapetalae</taxon>
        <taxon>rosids</taxon>
        <taxon>fabids</taxon>
        <taxon>Malpighiales</taxon>
        <taxon>Passifloraceae</taxon>
        <taxon>Turnera</taxon>
    </lineage>
</organism>